<evidence type="ECO:0000256" key="1">
    <source>
        <dbReference type="ARBA" id="ARBA00005952"/>
    </source>
</evidence>
<dbReference type="AlphaFoldDB" id="A0A2M8KR18"/>
<evidence type="ECO:0000313" key="7">
    <source>
        <dbReference type="EMBL" id="PJE62352.1"/>
    </source>
</evidence>
<evidence type="ECO:0000259" key="6">
    <source>
        <dbReference type="Pfam" id="PF01029"/>
    </source>
</evidence>
<accession>A0A2M8KR18</accession>
<evidence type="ECO:0000256" key="3">
    <source>
        <dbReference type="ARBA" id="ARBA00022884"/>
    </source>
</evidence>
<keyword evidence="5" id="KW-0804">Transcription</keyword>
<evidence type="ECO:0000313" key="8">
    <source>
        <dbReference type="Proteomes" id="UP000229554"/>
    </source>
</evidence>
<dbReference type="InterPro" id="IPR035926">
    <property type="entry name" value="NusB-like_sf"/>
</dbReference>
<dbReference type="SUPFAM" id="SSF48013">
    <property type="entry name" value="NusB-like"/>
    <property type="match status" value="1"/>
</dbReference>
<dbReference type="GO" id="GO:0003723">
    <property type="term" value="F:RNA binding"/>
    <property type="evidence" value="ECO:0007669"/>
    <property type="project" value="UniProtKB-KW"/>
</dbReference>
<dbReference type="Pfam" id="PF01029">
    <property type="entry name" value="NusB"/>
    <property type="match status" value="1"/>
</dbReference>
<keyword evidence="3" id="KW-0694">RNA-binding</keyword>
<comment type="similarity">
    <text evidence="1">Belongs to the NusB family.</text>
</comment>
<evidence type="ECO:0000256" key="4">
    <source>
        <dbReference type="ARBA" id="ARBA00023015"/>
    </source>
</evidence>
<keyword evidence="2" id="KW-0889">Transcription antitermination</keyword>
<dbReference type="Proteomes" id="UP000229554">
    <property type="component" value="Unassembled WGS sequence"/>
</dbReference>
<evidence type="ECO:0000256" key="2">
    <source>
        <dbReference type="ARBA" id="ARBA00022814"/>
    </source>
</evidence>
<dbReference type="InterPro" id="IPR011605">
    <property type="entry name" value="NusB_fam"/>
</dbReference>
<reference evidence="8" key="1">
    <citation type="submission" date="2017-09" db="EMBL/GenBank/DDBJ databases">
        <title>Depth-based differentiation of microbial function through sediment-hosted aquifers and enrichment of novel symbionts in the deep terrestrial subsurface.</title>
        <authorList>
            <person name="Probst A.J."/>
            <person name="Ladd B."/>
            <person name="Jarett J.K."/>
            <person name="Geller-Mcgrath D.E."/>
            <person name="Sieber C.M.K."/>
            <person name="Emerson J.B."/>
            <person name="Anantharaman K."/>
            <person name="Thomas B.C."/>
            <person name="Malmstrom R."/>
            <person name="Stieglmeier M."/>
            <person name="Klingl A."/>
            <person name="Woyke T."/>
            <person name="Ryan C.M."/>
            <person name="Banfield J.F."/>
        </authorList>
    </citation>
    <scope>NUCLEOTIDE SEQUENCE [LARGE SCALE GENOMIC DNA]</scope>
</reference>
<dbReference type="InterPro" id="IPR006027">
    <property type="entry name" value="NusB_RsmB_TIM44"/>
</dbReference>
<sequence length="130" mass="14923">MKKSTDPRHTNRQRILEALYSRKFDGAKPPRLNPDQKKVLNSIDTVGDQIDAIIDLYALTFSHSRMSKIDYSLLQLGIYELFFSKEKIPYKVSIDECVELAKEYGSEKSSKLINGILAKAQENEQQSRRA</sequence>
<dbReference type="GO" id="GO:0006353">
    <property type="term" value="P:DNA-templated transcription termination"/>
    <property type="evidence" value="ECO:0007669"/>
    <property type="project" value="InterPro"/>
</dbReference>
<name>A0A2M8KR18_9BACT</name>
<dbReference type="PANTHER" id="PTHR11078">
    <property type="entry name" value="N UTILIZATION SUBSTANCE PROTEIN B-RELATED"/>
    <property type="match status" value="1"/>
</dbReference>
<feature type="domain" description="NusB/RsmB/TIM44" evidence="6">
    <location>
        <begin position="39"/>
        <end position="121"/>
    </location>
</feature>
<dbReference type="GO" id="GO:0031564">
    <property type="term" value="P:transcription antitermination"/>
    <property type="evidence" value="ECO:0007669"/>
    <property type="project" value="UniProtKB-KW"/>
</dbReference>
<dbReference type="EMBL" id="PFED01000219">
    <property type="protein sequence ID" value="PJE62352.1"/>
    <property type="molecule type" value="Genomic_DNA"/>
</dbReference>
<proteinExistence type="inferred from homology"/>
<evidence type="ECO:0000256" key="5">
    <source>
        <dbReference type="ARBA" id="ARBA00023163"/>
    </source>
</evidence>
<dbReference type="GO" id="GO:0005829">
    <property type="term" value="C:cytosol"/>
    <property type="evidence" value="ECO:0007669"/>
    <property type="project" value="TreeGrafter"/>
</dbReference>
<comment type="caution">
    <text evidence="7">The sequence shown here is derived from an EMBL/GenBank/DDBJ whole genome shotgun (WGS) entry which is preliminary data.</text>
</comment>
<dbReference type="Gene3D" id="1.10.940.10">
    <property type="entry name" value="NusB-like"/>
    <property type="match status" value="1"/>
</dbReference>
<protein>
    <recommendedName>
        <fullName evidence="6">NusB/RsmB/TIM44 domain-containing protein</fullName>
    </recommendedName>
</protein>
<organism evidence="7 8">
    <name type="scientific">Candidatus Roizmanbacteria bacterium CG10_big_fil_rev_8_21_14_0_10_39_6</name>
    <dbReference type="NCBI Taxonomy" id="1974853"/>
    <lineage>
        <taxon>Bacteria</taxon>
        <taxon>Candidatus Roizmaniibacteriota</taxon>
    </lineage>
</organism>
<dbReference type="PANTHER" id="PTHR11078:SF3">
    <property type="entry name" value="ANTITERMINATION NUSB DOMAIN-CONTAINING PROTEIN"/>
    <property type="match status" value="1"/>
</dbReference>
<keyword evidence="4" id="KW-0805">Transcription regulation</keyword>
<gene>
    <name evidence="7" type="ORF">COU88_05385</name>
</gene>